<name>A0ACC5P4E9_9BACT</name>
<organism evidence="1 2">
    <name type="scientific">Tunturiibacter gelidiferens</name>
    <dbReference type="NCBI Taxonomy" id="3069689"/>
    <lineage>
        <taxon>Bacteria</taxon>
        <taxon>Pseudomonadati</taxon>
        <taxon>Acidobacteriota</taxon>
        <taxon>Terriglobia</taxon>
        <taxon>Terriglobales</taxon>
        <taxon>Acidobacteriaceae</taxon>
        <taxon>Tunturiibacter</taxon>
    </lineage>
</organism>
<evidence type="ECO:0000313" key="1">
    <source>
        <dbReference type="EMBL" id="MBB5341463.1"/>
    </source>
</evidence>
<gene>
    <name evidence="1" type="ORF">HDF13_003796</name>
</gene>
<sequence length="120" mass="12196">MKSGFVIFVALLVTASAANAQAGPRPVGPCPTHLDEILKNSGGKDSAELRQFLTFGGGLDCMATLFLTQYTGMETLIDRAQMVKAALQQNGSSAGSGGATSLVSKGITAQVLSAAAEYGA</sequence>
<dbReference type="EMBL" id="JACHEA010000001">
    <property type="protein sequence ID" value="MBB5341463.1"/>
    <property type="molecule type" value="Genomic_DNA"/>
</dbReference>
<evidence type="ECO:0000313" key="2">
    <source>
        <dbReference type="Proteomes" id="UP000569005"/>
    </source>
</evidence>
<comment type="caution">
    <text evidence="1">The sequence shown here is derived from an EMBL/GenBank/DDBJ whole genome shotgun (WGS) entry which is preliminary data.</text>
</comment>
<proteinExistence type="predicted"/>
<keyword evidence="2" id="KW-1185">Reference proteome</keyword>
<accession>A0ACC5P4E9</accession>
<reference evidence="1" key="1">
    <citation type="submission" date="2020-08" db="EMBL/GenBank/DDBJ databases">
        <title>Genomic Encyclopedia of Type Strains, Phase IV (KMG-V): Genome sequencing to study the core and pangenomes of soil and plant-associated prokaryotes.</title>
        <authorList>
            <person name="Whitman W."/>
        </authorList>
    </citation>
    <scope>NUCLEOTIDE SEQUENCE</scope>
    <source>
        <strain evidence="1">M8UP15</strain>
    </source>
</reference>
<protein>
    <submittedName>
        <fullName evidence="1">Uncharacterized protein</fullName>
    </submittedName>
</protein>
<dbReference type="Proteomes" id="UP000569005">
    <property type="component" value="Unassembled WGS sequence"/>
</dbReference>